<reference evidence="1 2" key="1">
    <citation type="journal article" date="2019" name="Nat. Ecol. Evol.">
        <title>Megaphylogeny resolves global patterns of mushroom evolution.</title>
        <authorList>
            <person name="Varga T."/>
            <person name="Krizsan K."/>
            <person name="Foldi C."/>
            <person name="Dima B."/>
            <person name="Sanchez-Garcia M."/>
            <person name="Sanchez-Ramirez S."/>
            <person name="Szollosi G.J."/>
            <person name="Szarkandi J.G."/>
            <person name="Papp V."/>
            <person name="Albert L."/>
            <person name="Andreopoulos W."/>
            <person name="Angelini C."/>
            <person name="Antonin V."/>
            <person name="Barry K.W."/>
            <person name="Bougher N.L."/>
            <person name="Buchanan P."/>
            <person name="Buyck B."/>
            <person name="Bense V."/>
            <person name="Catcheside P."/>
            <person name="Chovatia M."/>
            <person name="Cooper J."/>
            <person name="Damon W."/>
            <person name="Desjardin D."/>
            <person name="Finy P."/>
            <person name="Geml J."/>
            <person name="Haridas S."/>
            <person name="Hughes K."/>
            <person name="Justo A."/>
            <person name="Karasinski D."/>
            <person name="Kautmanova I."/>
            <person name="Kiss B."/>
            <person name="Kocsube S."/>
            <person name="Kotiranta H."/>
            <person name="LaButti K.M."/>
            <person name="Lechner B.E."/>
            <person name="Liimatainen K."/>
            <person name="Lipzen A."/>
            <person name="Lukacs Z."/>
            <person name="Mihaltcheva S."/>
            <person name="Morgado L.N."/>
            <person name="Niskanen T."/>
            <person name="Noordeloos M.E."/>
            <person name="Ohm R.A."/>
            <person name="Ortiz-Santana B."/>
            <person name="Ovrebo C."/>
            <person name="Racz N."/>
            <person name="Riley R."/>
            <person name="Savchenko A."/>
            <person name="Shiryaev A."/>
            <person name="Soop K."/>
            <person name="Spirin V."/>
            <person name="Szebenyi C."/>
            <person name="Tomsovsky M."/>
            <person name="Tulloss R.E."/>
            <person name="Uehling J."/>
            <person name="Grigoriev I.V."/>
            <person name="Vagvolgyi C."/>
            <person name="Papp T."/>
            <person name="Martin F.M."/>
            <person name="Miettinen O."/>
            <person name="Hibbett D.S."/>
            <person name="Nagy L.G."/>
        </authorList>
    </citation>
    <scope>NUCLEOTIDE SEQUENCE [LARGE SCALE GENOMIC DNA]</scope>
    <source>
        <strain evidence="1 2">NL-1719</strain>
    </source>
</reference>
<proteinExistence type="predicted"/>
<organism evidence="1 2">
    <name type="scientific">Pluteus cervinus</name>
    <dbReference type="NCBI Taxonomy" id="181527"/>
    <lineage>
        <taxon>Eukaryota</taxon>
        <taxon>Fungi</taxon>
        <taxon>Dikarya</taxon>
        <taxon>Basidiomycota</taxon>
        <taxon>Agaricomycotina</taxon>
        <taxon>Agaricomycetes</taxon>
        <taxon>Agaricomycetidae</taxon>
        <taxon>Agaricales</taxon>
        <taxon>Pluteineae</taxon>
        <taxon>Pluteaceae</taxon>
        <taxon>Pluteus</taxon>
    </lineage>
</organism>
<name>A0ACD3ASG9_9AGAR</name>
<dbReference type="Proteomes" id="UP000308600">
    <property type="component" value="Unassembled WGS sequence"/>
</dbReference>
<dbReference type="EMBL" id="ML208351">
    <property type="protein sequence ID" value="TFK68477.1"/>
    <property type="molecule type" value="Genomic_DNA"/>
</dbReference>
<gene>
    <name evidence="1" type="ORF">BDN72DRAFT_898104</name>
</gene>
<keyword evidence="2" id="KW-1185">Reference proteome</keyword>
<protein>
    <submittedName>
        <fullName evidence="1">Uncharacterized protein</fullName>
    </submittedName>
</protein>
<sequence length="644" mass="74201">MESEDEDKPLDQYTWGHNLRLYEQDENQWAAFYSRALNGDSDFDWADPRYYRILRFFRVVKGFYTGDLDLTGRHQRRYESAMKRWNAYSEDVLDLGRMVEAAEISELKGDHPLARSWDEIQTKWHGRTGLFSFESVLRSIDSVCQVIRVQSAPILQRLTLVDLPPEILYEIFLLLRPDGARNLAACCHDLKDVGLRVAFRNRTIQLNVDWDKVPNPVDLPAVPETIKEAVEELKSHVELLQTRKDLAQEMTSMSLKDCWMEFVQRGDWAEEEWFPVYRGLLTSYHTLFSQAVCTTQRLRFLGISFISIDTALVQHLSSLPRLDALSINGCTISDDAQTLLRDCRSWTITNLTLSFTEEDNLSTWYLLLICPNLCNLTIISGDFLLGGPPRSIWDKIAFFPSLKWLSLTYLWEGSLENLLECFMNQPPLQSLTRFKFHSLYGVGDEAILPLIDILAEAPLDILALHGFSGSGLEIFERITTHFPGLVGLALHRRHNERQTRDDLADWPYPSSTYAELFSGFTRLKHFNWNFRTGYSECSPASIVGFEEGFITEEQQMEERLKDQEPVLRFDDAHLVALLFAAHCPTLKTHAVHVRYIASTIDRTASGVVSIRDSDDMERDLVRQHSPYAWNSWDWVTPDPNPISP</sequence>
<evidence type="ECO:0000313" key="1">
    <source>
        <dbReference type="EMBL" id="TFK68477.1"/>
    </source>
</evidence>
<evidence type="ECO:0000313" key="2">
    <source>
        <dbReference type="Proteomes" id="UP000308600"/>
    </source>
</evidence>
<accession>A0ACD3ASG9</accession>